<dbReference type="EMBL" id="AVOT02050962">
    <property type="protein sequence ID" value="MBW0546013.1"/>
    <property type="molecule type" value="Genomic_DNA"/>
</dbReference>
<evidence type="ECO:0000313" key="2">
    <source>
        <dbReference type="Proteomes" id="UP000765509"/>
    </source>
</evidence>
<dbReference type="InterPro" id="IPR036397">
    <property type="entry name" value="RNaseH_sf"/>
</dbReference>
<dbReference type="InterPro" id="IPR012337">
    <property type="entry name" value="RNaseH-like_sf"/>
</dbReference>
<dbReference type="Proteomes" id="UP000765509">
    <property type="component" value="Unassembled WGS sequence"/>
</dbReference>
<sequence>MEKLHQLFETKLFFSTAYHPQNDGLAEIMIQTFEEMVRRLFAYSLELKEFDGFTNDCCTLIPTLEVEYKTAIHSSTNQTRAILEKDRIPYYPNIP</sequence>
<dbReference type="SUPFAM" id="SSF53098">
    <property type="entry name" value="Ribonuclease H-like"/>
    <property type="match status" value="1"/>
</dbReference>
<name>A0A9Q3FY24_9BASI</name>
<organism evidence="1 2">
    <name type="scientific">Austropuccinia psidii MF-1</name>
    <dbReference type="NCBI Taxonomy" id="1389203"/>
    <lineage>
        <taxon>Eukaryota</taxon>
        <taxon>Fungi</taxon>
        <taxon>Dikarya</taxon>
        <taxon>Basidiomycota</taxon>
        <taxon>Pucciniomycotina</taxon>
        <taxon>Pucciniomycetes</taxon>
        <taxon>Pucciniales</taxon>
        <taxon>Sphaerophragmiaceae</taxon>
        <taxon>Austropuccinia</taxon>
    </lineage>
</organism>
<dbReference type="GO" id="GO:0003676">
    <property type="term" value="F:nucleic acid binding"/>
    <property type="evidence" value="ECO:0007669"/>
    <property type="project" value="InterPro"/>
</dbReference>
<dbReference type="Gene3D" id="3.30.420.10">
    <property type="entry name" value="Ribonuclease H-like superfamily/Ribonuclease H"/>
    <property type="match status" value="1"/>
</dbReference>
<keyword evidence="2" id="KW-1185">Reference proteome</keyword>
<dbReference type="AlphaFoldDB" id="A0A9Q3FY24"/>
<reference evidence="1" key="1">
    <citation type="submission" date="2021-03" db="EMBL/GenBank/DDBJ databases">
        <title>Draft genome sequence of rust myrtle Austropuccinia psidii MF-1, a brazilian biotype.</title>
        <authorList>
            <person name="Quecine M.C."/>
            <person name="Pachon D.M.R."/>
            <person name="Bonatelli M.L."/>
            <person name="Correr F.H."/>
            <person name="Franceschini L.M."/>
            <person name="Leite T.F."/>
            <person name="Margarido G.R.A."/>
            <person name="Almeida C.A."/>
            <person name="Ferrarezi J.A."/>
            <person name="Labate C.A."/>
        </authorList>
    </citation>
    <scope>NUCLEOTIDE SEQUENCE</scope>
    <source>
        <strain evidence="1">MF-1</strain>
    </source>
</reference>
<evidence type="ECO:0000313" key="1">
    <source>
        <dbReference type="EMBL" id="MBW0546013.1"/>
    </source>
</evidence>
<protein>
    <recommendedName>
        <fullName evidence="3">Integrase catalytic domain-containing protein</fullName>
    </recommendedName>
</protein>
<comment type="caution">
    <text evidence="1">The sequence shown here is derived from an EMBL/GenBank/DDBJ whole genome shotgun (WGS) entry which is preliminary data.</text>
</comment>
<evidence type="ECO:0008006" key="3">
    <source>
        <dbReference type="Google" id="ProtNLM"/>
    </source>
</evidence>
<proteinExistence type="predicted"/>
<gene>
    <name evidence="1" type="ORF">O181_085728</name>
</gene>
<accession>A0A9Q3FY24</accession>